<gene>
    <name evidence="9" type="ORF">CWI84_00130</name>
</gene>
<dbReference type="Pfam" id="PF25917">
    <property type="entry name" value="BSH_RND"/>
    <property type="match status" value="1"/>
</dbReference>
<evidence type="ECO:0000256" key="4">
    <source>
        <dbReference type="SAM" id="SignalP"/>
    </source>
</evidence>
<dbReference type="GO" id="GO:0005886">
    <property type="term" value="C:plasma membrane"/>
    <property type="evidence" value="ECO:0007669"/>
    <property type="project" value="UniProtKB-SubCell"/>
</dbReference>
<dbReference type="Pfam" id="PF25967">
    <property type="entry name" value="RND-MFP_C"/>
    <property type="match status" value="1"/>
</dbReference>
<evidence type="ECO:0000259" key="7">
    <source>
        <dbReference type="Pfam" id="PF25944"/>
    </source>
</evidence>
<reference evidence="9 10" key="1">
    <citation type="journal article" date="2011" name="Front. Microbiol.">
        <title>Genomic signatures of strain selection and enhancement in Bacillus atrophaeus var. globigii, a historical biowarfare simulant.</title>
        <authorList>
            <person name="Gibbons H.S."/>
            <person name="Broomall S.M."/>
            <person name="McNew L.A."/>
            <person name="Daligault H."/>
            <person name="Chapman C."/>
            <person name="Bruce D."/>
            <person name="Karavis M."/>
            <person name="Krepps M."/>
            <person name="McGregor P.A."/>
            <person name="Hong C."/>
            <person name="Park K.H."/>
            <person name="Akmal A."/>
            <person name="Feldman A."/>
            <person name="Lin J.S."/>
            <person name="Chang W.E."/>
            <person name="Higgs B.W."/>
            <person name="Demirev P."/>
            <person name="Lindquist J."/>
            <person name="Liem A."/>
            <person name="Fochler E."/>
            <person name="Read T.D."/>
            <person name="Tapia R."/>
            <person name="Johnson S."/>
            <person name="Bishop-Lilly K.A."/>
            <person name="Detter C."/>
            <person name="Han C."/>
            <person name="Sozhamannan S."/>
            <person name="Rosenzweig C.N."/>
            <person name="Skowronski E.W."/>
        </authorList>
    </citation>
    <scope>NUCLEOTIDE SEQUENCE [LARGE SCALE GENOMIC DNA]</scope>
    <source>
        <strain evidence="9 10">CC-PW-9</strain>
    </source>
</reference>
<dbReference type="NCBIfam" id="TIGR01730">
    <property type="entry name" value="RND_mfp"/>
    <property type="match status" value="1"/>
</dbReference>
<evidence type="ECO:0000313" key="10">
    <source>
        <dbReference type="Proteomes" id="UP000287996"/>
    </source>
</evidence>
<evidence type="ECO:0000259" key="8">
    <source>
        <dbReference type="Pfam" id="PF25967"/>
    </source>
</evidence>
<dbReference type="SUPFAM" id="SSF111369">
    <property type="entry name" value="HlyD-like secretion proteins"/>
    <property type="match status" value="1"/>
</dbReference>
<name>A0A432ZTK3_9GAMM</name>
<dbReference type="InterPro" id="IPR058624">
    <property type="entry name" value="MdtA-like_HH"/>
</dbReference>
<comment type="caution">
    <text evidence="9">The sequence shown here is derived from an EMBL/GenBank/DDBJ whole genome shotgun (WGS) entry which is preliminary data.</text>
</comment>
<evidence type="ECO:0000313" key="9">
    <source>
        <dbReference type="EMBL" id="RUO81213.1"/>
    </source>
</evidence>
<dbReference type="GO" id="GO:0022857">
    <property type="term" value="F:transmembrane transporter activity"/>
    <property type="evidence" value="ECO:0007669"/>
    <property type="project" value="InterPro"/>
</dbReference>
<dbReference type="GO" id="GO:0046677">
    <property type="term" value="P:response to antibiotic"/>
    <property type="evidence" value="ECO:0007669"/>
    <property type="project" value="TreeGrafter"/>
</dbReference>
<evidence type="ECO:0000256" key="2">
    <source>
        <dbReference type="ARBA" id="ARBA00009477"/>
    </source>
</evidence>
<feature type="domain" description="Multidrug resistance protein MdtA-like C-terminal permuted SH3" evidence="8">
    <location>
        <begin position="307"/>
        <end position="368"/>
    </location>
</feature>
<dbReference type="Pfam" id="PF25944">
    <property type="entry name" value="Beta-barrel_RND"/>
    <property type="match status" value="1"/>
</dbReference>
<dbReference type="Gene3D" id="1.10.287.470">
    <property type="entry name" value="Helix hairpin bin"/>
    <property type="match status" value="1"/>
</dbReference>
<dbReference type="Gene3D" id="2.40.50.100">
    <property type="match status" value="1"/>
</dbReference>
<comment type="subcellular location">
    <subcellularLocation>
        <location evidence="1">Cell inner membrane</location>
        <topology evidence="1">Lipid-anchor</topology>
    </subcellularLocation>
</comment>
<protein>
    <submittedName>
        <fullName evidence="9">Efflux transporter periplasmic adaptor subunit</fullName>
    </submittedName>
</protein>
<feature type="domain" description="Multidrug resistance protein MdtA-like barrel-sandwich hybrid" evidence="6">
    <location>
        <begin position="66"/>
        <end position="209"/>
    </location>
</feature>
<dbReference type="OrthoDB" id="9800613at2"/>
<accession>A0A432ZTK3</accession>
<dbReference type="InterPro" id="IPR058627">
    <property type="entry name" value="MdtA-like_C"/>
</dbReference>
<dbReference type="EMBL" id="PIQH01000001">
    <property type="protein sequence ID" value="RUO81213.1"/>
    <property type="molecule type" value="Genomic_DNA"/>
</dbReference>
<evidence type="ECO:0000256" key="3">
    <source>
        <dbReference type="SAM" id="Coils"/>
    </source>
</evidence>
<dbReference type="Proteomes" id="UP000287996">
    <property type="component" value="Unassembled WGS sequence"/>
</dbReference>
<evidence type="ECO:0000259" key="6">
    <source>
        <dbReference type="Pfam" id="PF25917"/>
    </source>
</evidence>
<dbReference type="InterPro" id="IPR006143">
    <property type="entry name" value="RND_pump_MFP"/>
</dbReference>
<organism evidence="9 10">
    <name type="scientific">Idiomarina tyrosinivorans</name>
    <dbReference type="NCBI Taxonomy" id="1445662"/>
    <lineage>
        <taxon>Bacteria</taxon>
        <taxon>Pseudomonadati</taxon>
        <taxon>Pseudomonadota</taxon>
        <taxon>Gammaproteobacteria</taxon>
        <taxon>Alteromonadales</taxon>
        <taxon>Idiomarinaceae</taxon>
        <taxon>Idiomarina</taxon>
    </lineage>
</organism>
<keyword evidence="10" id="KW-1185">Reference proteome</keyword>
<dbReference type="Gene3D" id="2.40.420.20">
    <property type="match status" value="1"/>
</dbReference>
<proteinExistence type="inferred from homology"/>
<sequence>MQQRRLIATAIAAAVAATTLVACGDASQNGAGQQGQQQAMEVGVVTLQPSSVELATELPGRTAAYRVAEVRPQVSGILLERNFEEGAHVEAGQSLYQIDPGPYKAELESAKAEVERAQAMLKTADLRYSRFQNLIKDNAISQQEYDEAQANYLEAKAAVSVAEANLTRARINMQYTQVKAPISGQIGRSNFTEGALVTASQTAPLAVIQQLDPIYVDISQSSREFLKLKQEIEEGHIEGTKNGNAVVQLMVDNIGYHHAGELLFSEVSVDEDTGAISLRAKFPNPEHDLLPGMFVRAKVTEGTVNGAIVAPQEGVSRDVRGRPIAFVVNDKGQVERRELTISRALGNKWLVEDGLNAGDKLIVAGLQKIRPGMPVKPVDANANQQAQ</sequence>
<feature type="signal peptide" evidence="4">
    <location>
        <begin position="1"/>
        <end position="22"/>
    </location>
</feature>
<feature type="domain" description="Multidrug resistance protein MdtA-like alpha-helical hairpin" evidence="5">
    <location>
        <begin position="107"/>
        <end position="176"/>
    </location>
</feature>
<keyword evidence="4" id="KW-0732">Signal</keyword>
<keyword evidence="3" id="KW-0175">Coiled coil</keyword>
<evidence type="ECO:0000256" key="1">
    <source>
        <dbReference type="ARBA" id="ARBA00004519"/>
    </source>
</evidence>
<dbReference type="RefSeq" id="WP_126840560.1">
    <property type="nucleotide sequence ID" value="NZ_PIQH01000001.1"/>
</dbReference>
<comment type="similarity">
    <text evidence="2">Belongs to the membrane fusion protein (MFP) (TC 8.A.1) family.</text>
</comment>
<feature type="coiled-coil region" evidence="3">
    <location>
        <begin position="107"/>
        <end position="165"/>
    </location>
</feature>
<dbReference type="PANTHER" id="PTHR30158:SF3">
    <property type="entry name" value="MULTIDRUG EFFLUX PUMP SUBUNIT ACRA-RELATED"/>
    <property type="match status" value="1"/>
</dbReference>
<dbReference type="PANTHER" id="PTHR30158">
    <property type="entry name" value="ACRA/E-RELATED COMPONENT OF DRUG EFFLUX TRANSPORTER"/>
    <property type="match status" value="1"/>
</dbReference>
<dbReference type="Pfam" id="PF25876">
    <property type="entry name" value="HH_MFP_RND"/>
    <property type="match status" value="1"/>
</dbReference>
<feature type="domain" description="Multidrug resistance protein MdtA-like beta-barrel" evidence="7">
    <location>
        <begin position="213"/>
        <end position="302"/>
    </location>
</feature>
<dbReference type="PROSITE" id="PS51257">
    <property type="entry name" value="PROKAR_LIPOPROTEIN"/>
    <property type="match status" value="1"/>
</dbReference>
<dbReference type="FunFam" id="2.40.420.20:FF:000001">
    <property type="entry name" value="Efflux RND transporter periplasmic adaptor subunit"/>
    <property type="match status" value="1"/>
</dbReference>
<dbReference type="InterPro" id="IPR058626">
    <property type="entry name" value="MdtA-like_b-barrel"/>
</dbReference>
<evidence type="ECO:0000259" key="5">
    <source>
        <dbReference type="Pfam" id="PF25876"/>
    </source>
</evidence>
<dbReference type="AlphaFoldDB" id="A0A432ZTK3"/>
<dbReference type="Gene3D" id="2.40.30.170">
    <property type="match status" value="1"/>
</dbReference>
<feature type="chain" id="PRO_5019340040" evidence="4">
    <location>
        <begin position="23"/>
        <end position="387"/>
    </location>
</feature>
<dbReference type="InterPro" id="IPR058625">
    <property type="entry name" value="MdtA-like_BSH"/>
</dbReference>